<organism evidence="2">
    <name type="scientific">marine sediment metagenome</name>
    <dbReference type="NCBI Taxonomy" id="412755"/>
    <lineage>
        <taxon>unclassified sequences</taxon>
        <taxon>metagenomes</taxon>
        <taxon>ecological metagenomes</taxon>
    </lineage>
</organism>
<name>A0A0F9DGT7_9ZZZZ</name>
<evidence type="ECO:0008006" key="3">
    <source>
        <dbReference type="Google" id="ProtNLM"/>
    </source>
</evidence>
<accession>A0A0F9DGT7</accession>
<sequence length="132" mass="14669">MKYVLLVILIIMAGCASNPQKVTSIYQDPGQYLDLSCTQLNEQHTLARKRVLAVSYSQRQDRTDDLIWGIGGAIFFLPAMLLMNGNDETVYKLAKAKGEVEAIDIAAARANCALTVKTKVKCQDCKKSENWL</sequence>
<keyword evidence="1" id="KW-0472">Membrane</keyword>
<proteinExistence type="predicted"/>
<comment type="caution">
    <text evidence="2">The sequence shown here is derived from an EMBL/GenBank/DDBJ whole genome shotgun (WGS) entry which is preliminary data.</text>
</comment>
<dbReference type="PROSITE" id="PS51257">
    <property type="entry name" value="PROKAR_LIPOPROTEIN"/>
    <property type="match status" value="1"/>
</dbReference>
<feature type="transmembrane region" description="Helical" evidence="1">
    <location>
        <begin position="66"/>
        <end position="83"/>
    </location>
</feature>
<keyword evidence="1" id="KW-1133">Transmembrane helix</keyword>
<evidence type="ECO:0000256" key="1">
    <source>
        <dbReference type="SAM" id="Phobius"/>
    </source>
</evidence>
<reference evidence="2" key="1">
    <citation type="journal article" date="2015" name="Nature">
        <title>Complex archaea that bridge the gap between prokaryotes and eukaryotes.</title>
        <authorList>
            <person name="Spang A."/>
            <person name="Saw J.H."/>
            <person name="Jorgensen S.L."/>
            <person name="Zaremba-Niedzwiedzka K."/>
            <person name="Martijn J."/>
            <person name="Lind A.E."/>
            <person name="van Eijk R."/>
            <person name="Schleper C."/>
            <person name="Guy L."/>
            <person name="Ettema T.J."/>
        </authorList>
    </citation>
    <scope>NUCLEOTIDE SEQUENCE</scope>
</reference>
<protein>
    <recommendedName>
        <fullName evidence="3">Lipoprotein</fullName>
    </recommendedName>
</protein>
<dbReference type="AlphaFoldDB" id="A0A0F9DGT7"/>
<gene>
    <name evidence="2" type="ORF">LCGC14_2201190</name>
</gene>
<keyword evidence="1" id="KW-0812">Transmembrane</keyword>
<evidence type="ECO:0000313" key="2">
    <source>
        <dbReference type="EMBL" id="KKL60849.1"/>
    </source>
</evidence>
<dbReference type="EMBL" id="LAZR01029012">
    <property type="protein sequence ID" value="KKL60849.1"/>
    <property type="molecule type" value="Genomic_DNA"/>
</dbReference>